<organism evidence="10 11">
    <name type="scientific">Mariprofundus aestuarium</name>
    <dbReference type="NCBI Taxonomy" id="1921086"/>
    <lineage>
        <taxon>Bacteria</taxon>
        <taxon>Pseudomonadati</taxon>
        <taxon>Pseudomonadota</taxon>
        <taxon>Candidatius Mariprofundia</taxon>
        <taxon>Mariprofundales</taxon>
        <taxon>Mariprofundaceae</taxon>
        <taxon>Mariprofundus</taxon>
    </lineage>
</organism>
<protein>
    <recommendedName>
        <fullName evidence="3">Flagellar motor switch protein FliN</fullName>
    </recommendedName>
</protein>
<evidence type="ECO:0000256" key="7">
    <source>
        <dbReference type="ARBA" id="ARBA00023136"/>
    </source>
</evidence>
<dbReference type="PANTHER" id="PTHR43484:SF1">
    <property type="entry name" value="FLAGELLAR MOTOR SWITCH PROTEIN FLIN"/>
    <property type="match status" value="1"/>
</dbReference>
<dbReference type="GO" id="GO:0003774">
    <property type="term" value="F:cytoskeletal motor activity"/>
    <property type="evidence" value="ECO:0007669"/>
    <property type="project" value="InterPro"/>
</dbReference>
<dbReference type="EMBL" id="CP018799">
    <property type="protein sequence ID" value="ATX78570.1"/>
    <property type="molecule type" value="Genomic_DNA"/>
</dbReference>
<keyword evidence="7" id="KW-0472">Membrane</keyword>
<evidence type="ECO:0000256" key="4">
    <source>
        <dbReference type="ARBA" id="ARBA00022475"/>
    </source>
</evidence>
<reference evidence="10 11" key="1">
    <citation type="submission" date="2016-12" db="EMBL/GenBank/DDBJ databases">
        <title>Isolation and genomic insights into novel planktonic Zetaproteobacteria from stratified waters of the Chesapeake Bay.</title>
        <authorList>
            <person name="McAllister S.M."/>
            <person name="Kato S."/>
            <person name="Chan C.S."/>
            <person name="Chiu B.K."/>
            <person name="Field E.K."/>
        </authorList>
    </citation>
    <scope>NUCLEOTIDE SEQUENCE [LARGE SCALE GENOMIC DNA]</scope>
    <source>
        <strain evidence="10 11">CP-5</strain>
    </source>
</reference>
<comment type="subcellular location">
    <subcellularLocation>
        <location evidence="1">Cell membrane</location>
        <topology evidence="1">Peripheral membrane protein</topology>
        <orientation evidence="1">Cytoplasmic side</orientation>
    </subcellularLocation>
</comment>
<keyword evidence="11" id="KW-1185">Reference proteome</keyword>
<dbReference type="InterPro" id="IPR051469">
    <property type="entry name" value="FliN/MopA/SpaO"/>
</dbReference>
<sequence>MTEQTQEVEQQAIEQEISTKEHSPSNLESLMHIPLEVSVELARVKLPLHSVVRIGRGTVLQMGKEADSQVDIMANGSIFARGEVVKANGKLGVRITNIVTPEERIRALS</sequence>
<feature type="compositionally biased region" description="Low complexity" evidence="8">
    <location>
        <begin position="1"/>
        <end position="16"/>
    </location>
</feature>
<evidence type="ECO:0000256" key="5">
    <source>
        <dbReference type="ARBA" id="ARBA00022500"/>
    </source>
</evidence>
<gene>
    <name evidence="10" type="ORF">Ga0123461_0117</name>
</gene>
<feature type="domain" description="Flagellar motor switch protein FliN-like C-terminal" evidence="9">
    <location>
        <begin position="29"/>
        <end position="99"/>
    </location>
</feature>
<dbReference type="PANTHER" id="PTHR43484">
    <property type="match status" value="1"/>
</dbReference>
<dbReference type="KEGG" id="maes:Ga0123461_0117"/>
<dbReference type="SUPFAM" id="SSF101801">
    <property type="entry name" value="Surface presentation of antigens (SPOA)"/>
    <property type="match status" value="1"/>
</dbReference>
<comment type="similarity">
    <text evidence="2">Belongs to the FliN/MopA/SpaO family.</text>
</comment>
<evidence type="ECO:0000313" key="11">
    <source>
        <dbReference type="Proteomes" id="UP000231701"/>
    </source>
</evidence>
<dbReference type="GO" id="GO:0005886">
    <property type="term" value="C:plasma membrane"/>
    <property type="evidence" value="ECO:0007669"/>
    <property type="project" value="UniProtKB-SubCell"/>
</dbReference>
<dbReference type="RefSeq" id="WP_100276566.1">
    <property type="nucleotide sequence ID" value="NZ_CP018799.1"/>
</dbReference>
<dbReference type="Proteomes" id="UP000231701">
    <property type="component" value="Chromosome"/>
</dbReference>
<keyword evidence="10" id="KW-0282">Flagellum</keyword>
<keyword evidence="5" id="KW-0145">Chemotaxis</keyword>
<proteinExistence type="inferred from homology"/>
<evidence type="ECO:0000256" key="1">
    <source>
        <dbReference type="ARBA" id="ARBA00004413"/>
    </source>
</evidence>
<name>A0A2K8KUZ2_MARES</name>
<dbReference type="InterPro" id="IPR036429">
    <property type="entry name" value="SpoA-like_sf"/>
</dbReference>
<evidence type="ECO:0000256" key="6">
    <source>
        <dbReference type="ARBA" id="ARBA00022779"/>
    </source>
</evidence>
<dbReference type="GO" id="GO:0006935">
    <property type="term" value="P:chemotaxis"/>
    <property type="evidence" value="ECO:0007669"/>
    <property type="project" value="UniProtKB-KW"/>
</dbReference>
<evidence type="ECO:0000256" key="3">
    <source>
        <dbReference type="ARBA" id="ARBA00021897"/>
    </source>
</evidence>
<dbReference type="AlphaFoldDB" id="A0A2K8KUZ2"/>
<keyword evidence="4" id="KW-1003">Cell membrane</keyword>
<keyword evidence="10" id="KW-0969">Cilium</keyword>
<dbReference type="Pfam" id="PF01052">
    <property type="entry name" value="FliMN_C"/>
    <property type="match status" value="1"/>
</dbReference>
<dbReference type="InterPro" id="IPR001543">
    <property type="entry name" value="FliN-like_C"/>
</dbReference>
<evidence type="ECO:0000313" key="10">
    <source>
        <dbReference type="EMBL" id="ATX78570.1"/>
    </source>
</evidence>
<keyword evidence="6" id="KW-0283">Flagellar rotation</keyword>
<keyword evidence="10" id="KW-0966">Cell projection</keyword>
<accession>A0A2K8KUZ2</accession>
<dbReference type="GO" id="GO:0071973">
    <property type="term" value="P:bacterial-type flagellum-dependent cell motility"/>
    <property type="evidence" value="ECO:0007669"/>
    <property type="project" value="InterPro"/>
</dbReference>
<dbReference type="InterPro" id="IPR001172">
    <property type="entry name" value="FliN_T3SS_HrcQb"/>
</dbReference>
<evidence type="ECO:0000259" key="9">
    <source>
        <dbReference type="Pfam" id="PF01052"/>
    </source>
</evidence>
<evidence type="ECO:0000256" key="8">
    <source>
        <dbReference type="SAM" id="MobiDB-lite"/>
    </source>
</evidence>
<feature type="region of interest" description="Disordered" evidence="8">
    <location>
        <begin position="1"/>
        <end position="25"/>
    </location>
</feature>
<dbReference type="PRINTS" id="PR00956">
    <property type="entry name" value="FLGMOTORFLIN"/>
</dbReference>
<dbReference type="OrthoDB" id="9773459at2"/>
<dbReference type="GO" id="GO:0009425">
    <property type="term" value="C:bacterial-type flagellum basal body"/>
    <property type="evidence" value="ECO:0007669"/>
    <property type="project" value="InterPro"/>
</dbReference>
<dbReference type="Gene3D" id="2.30.330.10">
    <property type="entry name" value="SpoA-like"/>
    <property type="match status" value="1"/>
</dbReference>
<evidence type="ECO:0000256" key="2">
    <source>
        <dbReference type="ARBA" id="ARBA00009226"/>
    </source>
</evidence>